<dbReference type="SUPFAM" id="SSF49584">
    <property type="entry name" value="Periplasmic chaperone C-domain"/>
    <property type="match status" value="1"/>
</dbReference>
<dbReference type="InterPro" id="IPR008962">
    <property type="entry name" value="PapD-like_sf"/>
</dbReference>
<dbReference type="SUPFAM" id="SSF49354">
    <property type="entry name" value="PapD-like"/>
    <property type="match status" value="1"/>
</dbReference>
<evidence type="ECO:0000256" key="3">
    <source>
        <dbReference type="ARBA" id="ARBA00022729"/>
    </source>
</evidence>
<keyword evidence="6" id="KW-0393">Immunoglobulin domain</keyword>
<keyword evidence="11" id="KW-1185">Reference proteome</keyword>
<dbReference type="InterPro" id="IPR050643">
    <property type="entry name" value="Periplasmic_pilus_chap"/>
</dbReference>
<feature type="chain" id="PRO_5042508151" evidence="7">
    <location>
        <begin position="23"/>
        <end position="254"/>
    </location>
</feature>
<dbReference type="InterPro" id="IPR001829">
    <property type="entry name" value="Pili_assmbl_chaperone_bac"/>
</dbReference>
<evidence type="ECO:0000256" key="1">
    <source>
        <dbReference type="ARBA" id="ARBA00004418"/>
    </source>
</evidence>
<feature type="domain" description="Pili assembly chaperone C-terminal" evidence="9">
    <location>
        <begin position="189"/>
        <end position="246"/>
    </location>
</feature>
<keyword evidence="5" id="KW-0143">Chaperone</keyword>
<dbReference type="Proteomes" id="UP000078250">
    <property type="component" value="Unassembled WGS sequence"/>
</dbReference>
<dbReference type="PANTHER" id="PTHR30251:SF9">
    <property type="entry name" value="CHAPERONE PROTEIN CAF1M"/>
    <property type="match status" value="1"/>
</dbReference>
<dbReference type="GO" id="GO:0071555">
    <property type="term" value="P:cell wall organization"/>
    <property type="evidence" value="ECO:0007669"/>
    <property type="project" value="InterPro"/>
</dbReference>
<evidence type="ECO:0000259" key="9">
    <source>
        <dbReference type="Pfam" id="PF02753"/>
    </source>
</evidence>
<feature type="domain" description="Pili assembly chaperone N-terminal" evidence="8">
    <location>
        <begin position="38"/>
        <end position="167"/>
    </location>
</feature>
<evidence type="ECO:0000256" key="2">
    <source>
        <dbReference type="ARBA" id="ARBA00007399"/>
    </source>
</evidence>
<dbReference type="InterPro" id="IPR016147">
    <property type="entry name" value="Pili_assmbl_chaperone_N"/>
</dbReference>
<dbReference type="AlphaFoldDB" id="A0AAJ3HU33"/>
<dbReference type="InterPro" id="IPR013783">
    <property type="entry name" value="Ig-like_fold"/>
</dbReference>
<dbReference type="GO" id="GO:0030288">
    <property type="term" value="C:outer membrane-bounded periplasmic space"/>
    <property type="evidence" value="ECO:0007669"/>
    <property type="project" value="InterPro"/>
</dbReference>
<dbReference type="EMBL" id="LXEV01000016">
    <property type="protein sequence ID" value="OAT48534.1"/>
    <property type="molecule type" value="Genomic_DNA"/>
</dbReference>
<keyword evidence="3 7" id="KW-0732">Signal</keyword>
<dbReference type="InterPro" id="IPR016148">
    <property type="entry name" value="Pili_assmbl_chaperone_C"/>
</dbReference>
<evidence type="ECO:0000259" key="8">
    <source>
        <dbReference type="Pfam" id="PF00345"/>
    </source>
</evidence>
<keyword evidence="4" id="KW-0574">Periplasm</keyword>
<dbReference type="Pfam" id="PF02753">
    <property type="entry name" value="PapD_C"/>
    <property type="match status" value="1"/>
</dbReference>
<dbReference type="PANTHER" id="PTHR30251">
    <property type="entry name" value="PILUS ASSEMBLY CHAPERONE"/>
    <property type="match status" value="1"/>
</dbReference>
<dbReference type="InterPro" id="IPR036316">
    <property type="entry name" value="Pili_assmbl_chap_C_dom_sf"/>
</dbReference>
<gene>
    <name evidence="10" type="ORF">M997_0996</name>
</gene>
<dbReference type="PRINTS" id="PR00969">
    <property type="entry name" value="CHAPERONPILI"/>
</dbReference>
<evidence type="ECO:0000256" key="5">
    <source>
        <dbReference type="ARBA" id="ARBA00023186"/>
    </source>
</evidence>
<proteinExistence type="inferred from homology"/>
<dbReference type="RefSeq" id="WP_064719011.1">
    <property type="nucleotide sequence ID" value="NZ_LXEV01000016.1"/>
</dbReference>
<evidence type="ECO:0000313" key="11">
    <source>
        <dbReference type="Proteomes" id="UP000078250"/>
    </source>
</evidence>
<evidence type="ECO:0000256" key="7">
    <source>
        <dbReference type="SAM" id="SignalP"/>
    </source>
</evidence>
<comment type="subcellular location">
    <subcellularLocation>
        <location evidence="1">Periplasm</location>
    </subcellularLocation>
</comment>
<evidence type="ECO:0000256" key="6">
    <source>
        <dbReference type="ARBA" id="ARBA00023319"/>
    </source>
</evidence>
<evidence type="ECO:0000256" key="4">
    <source>
        <dbReference type="ARBA" id="ARBA00022764"/>
    </source>
</evidence>
<feature type="signal peptide" evidence="7">
    <location>
        <begin position="1"/>
        <end position="22"/>
    </location>
</feature>
<reference evidence="10 11" key="1">
    <citation type="submission" date="2016-04" db="EMBL/GenBank/DDBJ databases">
        <title>ATOL: Assembling a taxonomically balanced genome-scale reconstruction of the evolutionary history of the Enterobacteriaceae.</title>
        <authorList>
            <person name="Plunkett G.III."/>
            <person name="Neeno-Eckwall E.C."/>
            <person name="Glasner J.D."/>
            <person name="Perna N.T."/>
        </authorList>
    </citation>
    <scope>NUCLEOTIDE SEQUENCE [LARGE SCALE GENOMIC DNA]</scope>
    <source>
        <strain evidence="10 11">ATCC 700826</strain>
    </source>
</reference>
<sequence>MNIKTKFLLSLLLSIFSINAVSEEINNDINLNKKEFRLKLGASRVIYNSEDKKGTSLTIYNEQDYPILAQVYVLDENRNKKDNNFILTPPLVKLEANQQSRIRIIDTDYNKSEKIETLNWLCALGVPPKEADNWVDNKTKETLDKANINFQVSVTSCIKLLTRPPSLKGASENFANHLQWKVENDKIEVRNPSPYYINFDSIYINDRQVNYAGYIPPLGSKEYPIINKSNIYNIKWSVITDFGGITEKYTQSIR</sequence>
<name>A0AAJ3HU33_PROHU</name>
<organism evidence="10 11">
    <name type="scientific">Proteus hauseri ATCC 700826</name>
    <dbReference type="NCBI Taxonomy" id="1354271"/>
    <lineage>
        <taxon>Bacteria</taxon>
        <taxon>Pseudomonadati</taxon>
        <taxon>Pseudomonadota</taxon>
        <taxon>Gammaproteobacteria</taxon>
        <taxon>Enterobacterales</taxon>
        <taxon>Morganellaceae</taxon>
        <taxon>Proteus</taxon>
    </lineage>
</organism>
<evidence type="ECO:0000313" key="10">
    <source>
        <dbReference type="EMBL" id="OAT48534.1"/>
    </source>
</evidence>
<accession>A0AAJ3HU33</accession>
<protein>
    <submittedName>
        <fullName evidence="10">FimC family chaperone</fullName>
    </submittedName>
</protein>
<dbReference type="Pfam" id="PF00345">
    <property type="entry name" value="PapD_N"/>
    <property type="match status" value="1"/>
</dbReference>
<dbReference type="Gene3D" id="2.60.40.10">
    <property type="entry name" value="Immunoglobulins"/>
    <property type="match status" value="2"/>
</dbReference>
<comment type="similarity">
    <text evidence="2">Belongs to the periplasmic pilus chaperone family.</text>
</comment>
<comment type="caution">
    <text evidence="10">The sequence shown here is derived from an EMBL/GenBank/DDBJ whole genome shotgun (WGS) entry which is preliminary data.</text>
</comment>